<gene>
    <name evidence="1" type="ORF">SEV965_LOCUS34173</name>
</gene>
<evidence type="ECO:0000313" key="1">
    <source>
        <dbReference type="EMBL" id="CAF1461189.1"/>
    </source>
</evidence>
<reference evidence="1" key="1">
    <citation type="submission" date="2021-02" db="EMBL/GenBank/DDBJ databases">
        <authorList>
            <person name="Nowell W R."/>
        </authorList>
    </citation>
    <scope>NUCLEOTIDE SEQUENCE</scope>
</reference>
<evidence type="ECO:0008006" key="3">
    <source>
        <dbReference type="Google" id="ProtNLM"/>
    </source>
</evidence>
<dbReference type="InterPro" id="IPR038084">
    <property type="entry name" value="PduO/GlcC-like_sf"/>
</dbReference>
<sequence>MGGRTVFKFAMDGTSPDNWHWIQRKEATVYREYAAHGGAFPVIIDGLGVVGVVAVSGLPQAEDHQLVVDAMEDYMRKVGQRQ</sequence>
<dbReference type="PANTHER" id="PTHR28255:SF1">
    <property type="entry name" value="UPF0303 PROTEIN YBR137W"/>
    <property type="match status" value="1"/>
</dbReference>
<dbReference type="PANTHER" id="PTHR28255">
    <property type="match status" value="1"/>
</dbReference>
<dbReference type="InterPro" id="IPR010371">
    <property type="entry name" value="YBR137W-like"/>
</dbReference>
<organism evidence="1 2">
    <name type="scientific">Rotaria sordida</name>
    <dbReference type="NCBI Taxonomy" id="392033"/>
    <lineage>
        <taxon>Eukaryota</taxon>
        <taxon>Metazoa</taxon>
        <taxon>Spiralia</taxon>
        <taxon>Gnathifera</taxon>
        <taxon>Rotifera</taxon>
        <taxon>Eurotatoria</taxon>
        <taxon>Bdelloidea</taxon>
        <taxon>Philodinida</taxon>
        <taxon>Philodinidae</taxon>
        <taxon>Rotaria</taxon>
    </lineage>
</organism>
<dbReference type="EMBL" id="CAJNOU010004950">
    <property type="protein sequence ID" value="CAF1461189.1"/>
    <property type="molecule type" value="Genomic_DNA"/>
</dbReference>
<dbReference type="Pfam" id="PF03928">
    <property type="entry name" value="HbpS-like"/>
    <property type="match status" value="1"/>
</dbReference>
<dbReference type="InterPro" id="IPR005624">
    <property type="entry name" value="PduO/GlcC-like"/>
</dbReference>
<dbReference type="GO" id="GO:0072380">
    <property type="term" value="C:TRC complex"/>
    <property type="evidence" value="ECO:0007669"/>
    <property type="project" value="TreeGrafter"/>
</dbReference>
<evidence type="ECO:0000313" key="2">
    <source>
        <dbReference type="Proteomes" id="UP000663889"/>
    </source>
</evidence>
<dbReference type="SUPFAM" id="SSF143744">
    <property type="entry name" value="GlcG-like"/>
    <property type="match status" value="1"/>
</dbReference>
<dbReference type="Gene3D" id="3.30.450.150">
    <property type="entry name" value="Haem-degrading domain"/>
    <property type="match status" value="2"/>
</dbReference>
<name>A0A815QAF0_9BILA</name>
<accession>A0A815QAF0</accession>
<protein>
    <recommendedName>
        <fullName evidence="3">Heme-degrading domain-containing protein</fullName>
    </recommendedName>
</protein>
<dbReference type="AlphaFoldDB" id="A0A815QAF0"/>
<dbReference type="GO" id="GO:0006620">
    <property type="term" value="P:post-translational protein targeting to endoplasmic reticulum membrane"/>
    <property type="evidence" value="ECO:0007669"/>
    <property type="project" value="TreeGrafter"/>
</dbReference>
<proteinExistence type="predicted"/>
<dbReference type="Proteomes" id="UP000663889">
    <property type="component" value="Unassembled WGS sequence"/>
</dbReference>
<comment type="caution">
    <text evidence="1">The sequence shown here is derived from an EMBL/GenBank/DDBJ whole genome shotgun (WGS) entry which is preliminary data.</text>
</comment>